<dbReference type="Pfam" id="PF00936">
    <property type="entry name" value="BMC"/>
    <property type="match status" value="1"/>
</dbReference>
<feature type="compositionally biased region" description="Acidic residues" evidence="4">
    <location>
        <begin position="102"/>
        <end position="111"/>
    </location>
</feature>
<evidence type="ECO:0000259" key="5">
    <source>
        <dbReference type="PROSITE" id="PS51930"/>
    </source>
</evidence>
<name>A0A9D1N896_9FIRM</name>
<dbReference type="Gene3D" id="3.30.70.1710">
    <property type="match status" value="1"/>
</dbReference>
<dbReference type="SMART" id="SM00877">
    <property type="entry name" value="BMC"/>
    <property type="match status" value="1"/>
</dbReference>
<organism evidence="6 7">
    <name type="scientific">Candidatus Allocopromorpha excrementipullorum</name>
    <dbReference type="NCBI Taxonomy" id="2840743"/>
    <lineage>
        <taxon>Bacteria</taxon>
        <taxon>Bacillati</taxon>
        <taxon>Bacillota</taxon>
        <taxon>Clostridia</taxon>
        <taxon>Eubacteriales</taxon>
        <taxon>Eubacteriaceae</taxon>
        <taxon>Eubacteriaceae incertae sedis</taxon>
        <taxon>Candidatus Allocopromorpha</taxon>
    </lineage>
</organism>
<dbReference type="AlphaFoldDB" id="A0A9D1N896"/>
<dbReference type="PANTHER" id="PTHR33941">
    <property type="entry name" value="PROPANEDIOL UTILIZATION PROTEIN PDUA"/>
    <property type="match status" value="1"/>
</dbReference>
<dbReference type="InterPro" id="IPR037233">
    <property type="entry name" value="CcmK-like_sf"/>
</dbReference>
<dbReference type="PANTHER" id="PTHR33941:SF11">
    <property type="entry name" value="BACTERIAL MICROCOMPARTMENT SHELL PROTEIN PDUJ"/>
    <property type="match status" value="1"/>
</dbReference>
<reference evidence="6" key="1">
    <citation type="submission" date="2020-10" db="EMBL/GenBank/DDBJ databases">
        <authorList>
            <person name="Gilroy R."/>
        </authorList>
    </citation>
    <scope>NUCLEOTIDE SEQUENCE</scope>
    <source>
        <strain evidence="6">ChiSjej4B22-8349</strain>
    </source>
</reference>
<dbReference type="PROSITE" id="PS51930">
    <property type="entry name" value="BMC_2"/>
    <property type="match status" value="1"/>
</dbReference>
<gene>
    <name evidence="6" type="ORF">IAD25_07660</name>
</gene>
<proteinExistence type="inferred from homology"/>
<evidence type="ECO:0000256" key="1">
    <source>
        <dbReference type="ARBA" id="ARBA00024322"/>
    </source>
</evidence>
<dbReference type="CDD" id="cd07045">
    <property type="entry name" value="BMC_CcmK_like"/>
    <property type="match status" value="1"/>
</dbReference>
<feature type="region of interest" description="Disordered" evidence="4">
    <location>
        <begin position="93"/>
        <end position="129"/>
    </location>
</feature>
<evidence type="ECO:0000256" key="3">
    <source>
        <dbReference type="PROSITE-ProRule" id="PRU01278"/>
    </source>
</evidence>
<protein>
    <submittedName>
        <fullName evidence="6">BMC domain-containing protein</fullName>
    </submittedName>
</protein>
<sequence length="209" mass="22575">MEALGMIETYGLVPSIEAADAMLKAAEVRLLERTFVKGGLVTITVTGDVAAVKASVDAGAAAAARLGEHCLVTQHVIPRPHVEVGQTIVNPIPLSELREKEEESSDDDEEEGPKRGITEEAKTEDIQEDEEALNAVAEADPLSKEEVDALVEAYGVEKTMNALKKCRVVRLRNLARGYDDFGIAGREISKANKTMLLEGFEKHYSGSAQ</sequence>
<dbReference type="GO" id="GO:0031469">
    <property type="term" value="C:bacterial microcompartment"/>
    <property type="evidence" value="ECO:0007669"/>
    <property type="project" value="UniProtKB-SubCell"/>
</dbReference>
<feature type="domain" description="BMC" evidence="5">
    <location>
        <begin position="3"/>
        <end position="89"/>
    </location>
</feature>
<dbReference type="Proteomes" id="UP000824130">
    <property type="component" value="Unassembled WGS sequence"/>
</dbReference>
<reference evidence="6" key="2">
    <citation type="journal article" date="2021" name="PeerJ">
        <title>Extensive microbial diversity within the chicken gut microbiome revealed by metagenomics and culture.</title>
        <authorList>
            <person name="Gilroy R."/>
            <person name="Ravi A."/>
            <person name="Getino M."/>
            <person name="Pursley I."/>
            <person name="Horton D.L."/>
            <person name="Alikhan N.F."/>
            <person name="Baker D."/>
            <person name="Gharbi K."/>
            <person name="Hall N."/>
            <person name="Watson M."/>
            <person name="Adriaenssens E.M."/>
            <person name="Foster-Nyarko E."/>
            <person name="Jarju S."/>
            <person name="Secka A."/>
            <person name="Antonio M."/>
            <person name="Oren A."/>
            <person name="Chaudhuri R.R."/>
            <person name="La Ragione R."/>
            <person name="Hildebrand F."/>
            <person name="Pallen M.J."/>
        </authorList>
    </citation>
    <scope>NUCLEOTIDE SEQUENCE</scope>
    <source>
        <strain evidence="6">ChiSjej4B22-8349</strain>
    </source>
</reference>
<accession>A0A9D1N896</accession>
<comment type="subcellular location">
    <subcellularLocation>
        <location evidence="1">Bacterial microcompartment</location>
    </subcellularLocation>
</comment>
<dbReference type="InterPro" id="IPR044872">
    <property type="entry name" value="CcmK/CsoS1_BMC"/>
</dbReference>
<comment type="similarity">
    <text evidence="3">Belongs to the bacterial microcompartments protein family.</text>
</comment>
<evidence type="ECO:0000256" key="4">
    <source>
        <dbReference type="SAM" id="MobiDB-lite"/>
    </source>
</evidence>
<evidence type="ECO:0000256" key="2">
    <source>
        <dbReference type="ARBA" id="ARBA00024446"/>
    </source>
</evidence>
<feature type="compositionally biased region" description="Basic and acidic residues" evidence="4">
    <location>
        <begin position="112"/>
        <end position="125"/>
    </location>
</feature>
<dbReference type="InterPro" id="IPR050575">
    <property type="entry name" value="BMC_shell"/>
</dbReference>
<dbReference type="EMBL" id="DVOB01000162">
    <property type="protein sequence ID" value="HIU96562.1"/>
    <property type="molecule type" value="Genomic_DNA"/>
</dbReference>
<keyword evidence="2" id="KW-1283">Bacterial microcompartment</keyword>
<dbReference type="InterPro" id="IPR000249">
    <property type="entry name" value="BMC_dom"/>
</dbReference>
<dbReference type="SUPFAM" id="SSF143414">
    <property type="entry name" value="CcmK-like"/>
    <property type="match status" value="1"/>
</dbReference>
<evidence type="ECO:0000313" key="7">
    <source>
        <dbReference type="Proteomes" id="UP000824130"/>
    </source>
</evidence>
<evidence type="ECO:0000313" key="6">
    <source>
        <dbReference type="EMBL" id="HIU96562.1"/>
    </source>
</evidence>
<comment type="caution">
    <text evidence="6">The sequence shown here is derived from an EMBL/GenBank/DDBJ whole genome shotgun (WGS) entry which is preliminary data.</text>
</comment>